<gene>
    <name evidence="1" type="ORF">PV02_03840</name>
</gene>
<keyword evidence="2" id="KW-1185">Reference proteome</keyword>
<dbReference type="PROSITE" id="PS51257">
    <property type="entry name" value="PROKAR_LIPOPROTEIN"/>
    <property type="match status" value="1"/>
</dbReference>
<evidence type="ECO:0000313" key="2">
    <source>
        <dbReference type="Proteomes" id="UP001206983"/>
    </source>
</evidence>
<sequence>MLKQKYVLILGIMLLGLIVSGCTDSDVKGDDTSSGDASGAELSEADALLSEERIGVTDPEIVQLEAEMAAFETLLVEMSTGENISVEEI</sequence>
<reference evidence="1 2" key="1">
    <citation type="journal article" date="2011" name="Appl. Environ. Microbiol.">
        <title>Methanogenic archaea isolated from Taiwan's Chelungpu fault.</title>
        <authorList>
            <person name="Wu S.Y."/>
            <person name="Lai M.C."/>
        </authorList>
    </citation>
    <scope>NUCLEOTIDE SEQUENCE [LARGE SCALE GENOMIC DNA]</scope>
    <source>
        <strain evidence="1 2">St545Mb</strain>
    </source>
</reference>
<name>A0AAE3HA05_9EURY</name>
<protein>
    <submittedName>
        <fullName evidence="1">Uncharacterized protein</fullName>
    </submittedName>
</protein>
<evidence type="ECO:0000313" key="1">
    <source>
        <dbReference type="EMBL" id="MCQ6962264.1"/>
    </source>
</evidence>
<organism evidence="1 2">
    <name type="scientific">Methanolobus chelungpuianus</name>
    <dbReference type="NCBI Taxonomy" id="502115"/>
    <lineage>
        <taxon>Archaea</taxon>
        <taxon>Methanobacteriati</taxon>
        <taxon>Methanobacteriota</taxon>
        <taxon>Stenosarchaea group</taxon>
        <taxon>Methanomicrobia</taxon>
        <taxon>Methanosarcinales</taxon>
        <taxon>Methanosarcinaceae</taxon>
        <taxon>Methanolobus</taxon>
    </lineage>
</organism>
<dbReference type="RefSeq" id="WP_256622044.1">
    <property type="nucleotide sequence ID" value="NZ_JTEO01000002.1"/>
</dbReference>
<accession>A0AAE3HA05</accession>
<dbReference type="Proteomes" id="UP001206983">
    <property type="component" value="Unassembled WGS sequence"/>
</dbReference>
<proteinExistence type="predicted"/>
<dbReference type="EMBL" id="JTEO01000002">
    <property type="protein sequence ID" value="MCQ6962264.1"/>
    <property type="molecule type" value="Genomic_DNA"/>
</dbReference>
<comment type="caution">
    <text evidence="1">The sequence shown here is derived from an EMBL/GenBank/DDBJ whole genome shotgun (WGS) entry which is preliminary data.</text>
</comment>
<dbReference type="AlphaFoldDB" id="A0AAE3HA05"/>